<dbReference type="GO" id="GO:0016747">
    <property type="term" value="F:acyltransferase activity, transferring groups other than amino-acyl groups"/>
    <property type="evidence" value="ECO:0007669"/>
    <property type="project" value="InterPro"/>
</dbReference>
<name>A0A4S8FB03_9BURK</name>
<dbReference type="OrthoDB" id="9178559at2"/>
<feature type="domain" description="N-acetyltransferase" evidence="1">
    <location>
        <begin position="41"/>
        <end position="193"/>
    </location>
</feature>
<proteinExistence type="predicted"/>
<evidence type="ECO:0000313" key="2">
    <source>
        <dbReference type="EMBL" id="THU04467.1"/>
    </source>
</evidence>
<dbReference type="EMBL" id="STFG01000002">
    <property type="protein sequence ID" value="THU04467.1"/>
    <property type="molecule type" value="Genomic_DNA"/>
</dbReference>
<dbReference type="PROSITE" id="PS51186">
    <property type="entry name" value="GNAT"/>
    <property type="match status" value="1"/>
</dbReference>
<keyword evidence="3" id="KW-1185">Reference proteome</keyword>
<gene>
    <name evidence="2" type="ORF">E9531_03500</name>
</gene>
<accession>A0A4S8FB03</accession>
<dbReference type="InterPro" id="IPR016181">
    <property type="entry name" value="Acyl_CoA_acyltransferase"/>
</dbReference>
<dbReference type="RefSeq" id="WP_136572362.1">
    <property type="nucleotide sequence ID" value="NZ_STFG01000002.1"/>
</dbReference>
<evidence type="ECO:0000313" key="3">
    <source>
        <dbReference type="Proteomes" id="UP000308917"/>
    </source>
</evidence>
<protein>
    <submittedName>
        <fullName evidence="2">GNAT family N-acetyltransferase</fullName>
    </submittedName>
</protein>
<sequence length="251" mass="28077">MFDVKTPPSAASTVAEPQVRGVAPLHEEPARLERTQSVPYTPIRSLGASHREQILEHLLSLPAHDRYLRFGYPASDEQVKRYVYGLDFKRDEIFGIHNSELELIAVAHLAFDAASEGKPRAAEFGVSVCGGYRGRRLGARLYDRAVMHARNAGVQTMYIHALSENVPMLRIARNAGATVHRDGCESEAYLTLPPANLNSRLSEVWEDQIGEFDYRLKAQTYQFQAFLSSLQKQWGTTSSAPETSTNTEEVR</sequence>
<keyword evidence="2" id="KW-0808">Transferase</keyword>
<dbReference type="CDD" id="cd04301">
    <property type="entry name" value="NAT_SF"/>
    <property type="match status" value="1"/>
</dbReference>
<comment type="caution">
    <text evidence="2">The sequence shown here is derived from an EMBL/GenBank/DDBJ whole genome shotgun (WGS) entry which is preliminary data.</text>
</comment>
<dbReference type="AlphaFoldDB" id="A0A4S8FB03"/>
<dbReference type="Gene3D" id="3.40.630.30">
    <property type="match status" value="1"/>
</dbReference>
<organism evidence="2 3">
    <name type="scientific">Lampropedia puyangensis</name>
    <dbReference type="NCBI Taxonomy" id="1330072"/>
    <lineage>
        <taxon>Bacteria</taxon>
        <taxon>Pseudomonadati</taxon>
        <taxon>Pseudomonadota</taxon>
        <taxon>Betaproteobacteria</taxon>
        <taxon>Burkholderiales</taxon>
        <taxon>Comamonadaceae</taxon>
        <taxon>Lampropedia</taxon>
    </lineage>
</organism>
<reference evidence="2 3" key="1">
    <citation type="journal article" date="2015" name="Antonie Van Leeuwenhoek">
        <title>Lampropedia puyangensis sp. nov., isolated from symptomatic bark of Populus ? euramericana canker and emended description of Lampropedia hyalina (Ehrenberg 1832) Lee et al. 2004.</title>
        <authorList>
            <person name="Li Y."/>
            <person name="Wang T."/>
            <person name="Piao C.G."/>
            <person name="Wang L.F."/>
            <person name="Tian G.Z."/>
            <person name="Zhu T.H."/>
            <person name="Guo M.W."/>
        </authorList>
    </citation>
    <scope>NUCLEOTIDE SEQUENCE [LARGE SCALE GENOMIC DNA]</scope>
    <source>
        <strain evidence="2 3">2-bin</strain>
    </source>
</reference>
<dbReference type="Pfam" id="PF00583">
    <property type="entry name" value="Acetyltransf_1"/>
    <property type="match status" value="1"/>
</dbReference>
<evidence type="ECO:0000259" key="1">
    <source>
        <dbReference type="PROSITE" id="PS51186"/>
    </source>
</evidence>
<dbReference type="InterPro" id="IPR000182">
    <property type="entry name" value="GNAT_dom"/>
</dbReference>
<dbReference type="SUPFAM" id="SSF55729">
    <property type="entry name" value="Acyl-CoA N-acyltransferases (Nat)"/>
    <property type="match status" value="1"/>
</dbReference>
<dbReference type="Proteomes" id="UP000308917">
    <property type="component" value="Unassembled WGS sequence"/>
</dbReference>